<name>A0A6A7GB83_9CRUS</name>
<dbReference type="CDD" id="cd11615">
    <property type="entry name" value="SAF_NeuB_like"/>
    <property type="match status" value="1"/>
</dbReference>
<dbReference type="InterPro" id="IPR013785">
    <property type="entry name" value="Aldolase_TIM"/>
</dbReference>
<dbReference type="PANTHER" id="PTHR42966:SF1">
    <property type="entry name" value="SIALIC ACID SYNTHASE"/>
    <property type="match status" value="1"/>
</dbReference>
<dbReference type="PANTHER" id="PTHR42966">
    <property type="entry name" value="N-ACETYLNEURAMINATE SYNTHASE"/>
    <property type="match status" value="1"/>
</dbReference>
<sequence length="352" mass="38772">MEPLELVPGRYIGEGQPCFIIAEIGQNHQGDVNIAKTLVRKAKENGADCVKLQKSCLTAKFSRAALDRPYDSPHALGQTYGEHKQKLELSDQQFMEVLDYATSINIPFTASAMDMPSLDFLNSIKVPFIKIGSGDACNLPLIRRAAATNRPLVISTGMSDFDWVRTIYQDLNDVAPNTPLVLLQCTSSYPTPSHHSHLRVLDTYAQVFPRAHIGYSGHEEGIYISVAAAARGARVLERHITLSRDQQGSDHLCSLEPAQLKELVEAVRGVEAALGSPLKAFQPSEEACYRKLGKSIVASRDLGCDHILTEEDMVIKVTEPPGAPGQLFYSFVGRKLNREITRDASILEEDLK</sequence>
<dbReference type="EMBL" id="IACT01009428">
    <property type="protein sequence ID" value="LAC28538.1"/>
    <property type="molecule type" value="mRNA"/>
</dbReference>
<evidence type="ECO:0000259" key="1">
    <source>
        <dbReference type="PROSITE" id="PS50844"/>
    </source>
</evidence>
<protein>
    <submittedName>
        <fullName evidence="2">Sialic acid synthase-like</fullName>
    </submittedName>
</protein>
<dbReference type="InterPro" id="IPR013974">
    <property type="entry name" value="SAF"/>
</dbReference>
<dbReference type="InterPro" id="IPR057736">
    <property type="entry name" value="SAF_PseI/NeuA/NeuB"/>
</dbReference>
<dbReference type="InterPro" id="IPR051690">
    <property type="entry name" value="PseI-like"/>
</dbReference>
<organism evidence="2">
    <name type="scientific">Hirondellea gigas</name>
    <dbReference type="NCBI Taxonomy" id="1518452"/>
    <lineage>
        <taxon>Eukaryota</taxon>
        <taxon>Metazoa</taxon>
        <taxon>Ecdysozoa</taxon>
        <taxon>Arthropoda</taxon>
        <taxon>Crustacea</taxon>
        <taxon>Multicrustacea</taxon>
        <taxon>Malacostraca</taxon>
        <taxon>Eumalacostraca</taxon>
        <taxon>Peracarida</taxon>
        <taxon>Amphipoda</taxon>
        <taxon>Amphilochidea</taxon>
        <taxon>Lysianassida</taxon>
        <taxon>Lysianassidira</taxon>
        <taxon>Lysianassoidea</taxon>
        <taxon>Lysianassidae</taxon>
        <taxon>Hirondellea</taxon>
    </lineage>
</organism>
<dbReference type="InterPro" id="IPR036732">
    <property type="entry name" value="AFP_Neu5c_C_sf"/>
</dbReference>
<reference evidence="2" key="1">
    <citation type="submission" date="2017-11" db="EMBL/GenBank/DDBJ databases">
        <title>The sensing device of the deep-sea amphipod.</title>
        <authorList>
            <person name="Kobayashi H."/>
            <person name="Nagahama T."/>
            <person name="Arai W."/>
            <person name="Sasagawa Y."/>
            <person name="Umeda M."/>
            <person name="Hayashi T."/>
            <person name="Nikaido I."/>
            <person name="Watanabe H."/>
            <person name="Oguri K."/>
            <person name="Kitazato H."/>
            <person name="Fujioka K."/>
            <person name="Kido Y."/>
            <person name="Takami H."/>
        </authorList>
    </citation>
    <scope>NUCLEOTIDE SEQUENCE</scope>
    <source>
        <tissue evidence="2">Whole body</tissue>
    </source>
</reference>
<dbReference type="GO" id="GO:0047444">
    <property type="term" value="F:N-acylneuraminate-9-phosphate synthase activity"/>
    <property type="evidence" value="ECO:0007669"/>
    <property type="project" value="TreeGrafter"/>
</dbReference>
<proteinExistence type="evidence at transcript level"/>
<dbReference type="SUPFAM" id="SSF51569">
    <property type="entry name" value="Aldolase"/>
    <property type="match status" value="1"/>
</dbReference>
<dbReference type="GO" id="GO:0016051">
    <property type="term" value="P:carbohydrate biosynthetic process"/>
    <property type="evidence" value="ECO:0007669"/>
    <property type="project" value="InterPro"/>
</dbReference>
<accession>A0A6A7GB83</accession>
<evidence type="ECO:0000313" key="2">
    <source>
        <dbReference type="EMBL" id="LAC28538.1"/>
    </source>
</evidence>
<dbReference type="Gene3D" id="3.20.20.70">
    <property type="entry name" value="Aldolase class I"/>
    <property type="match status" value="1"/>
</dbReference>
<feature type="domain" description="AFP-like" evidence="1">
    <location>
        <begin position="295"/>
        <end position="352"/>
    </location>
</feature>
<dbReference type="AlphaFoldDB" id="A0A6A7GB83"/>
<dbReference type="Gene3D" id="3.90.1210.10">
    <property type="entry name" value="Antifreeze-like/N-acetylneuraminic acid synthase C-terminal domain"/>
    <property type="match status" value="1"/>
</dbReference>
<dbReference type="InterPro" id="IPR006190">
    <property type="entry name" value="SAF_AFP_Neu5Ac"/>
</dbReference>
<dbReference type="InterPro" id="IPR013132">
    <property type="entry name" value="PseI/NeuA/B-like_N"/>
</dbReference>
<dbReference type="Pfam" id="PF03102">
    <property type="entry name" value="NeuB"/>
    <property type="match status" value="1"/>
</dbReference>
<dbReference type="SUPFAM" id="SSF51269">
    <property type="entry name" value="AFP III-like domain"/>
    <property type="match status" value="1"/>
</dbReference>
<dbReference type="PROSITE" id="PS50844">
    <property type="entry name" value="AFP_LIKE"/>
    <property type="match status" value="1"/>
</dbReference>
<dbReference type="SMART" id="SM00858">
    <property type="entry name" value="SAF"/>
    <property type="match status" value="1"/>
</dbReference>